<dbReference type="EMBL" id="DS016981">
    <property type="protein sequence ID" value="KMU82435.1"/>
    <property type="molecule type" value="Genomic_DNA"/>
</dbReference>
<accession>A0A0J8RB47</accession>
<gene>
    <name evidence="1" type="ORF">CIHG_00217</name>
</gene>
<proteinExistence type="predicted"/>
<protein>
    <submittedName>
        <fullName evidence="1">Uncharacterized protein</fullName>
    </submittedName>
</protein>
<evidence type="ECO:0000313" key="1">
    <source>
        <dbReference type="EMBL" id="KMU82435.1"/>
    </source>
</evidence>
<organism evidence="1 2">
    <name type="scientific">Coccidioides immitis H538.4</name>
    <dbReference type="NCBI Taxonomy" id="396776"/>
    <lineage>
        <taxon>Eukaryota</taxon>
        <taxon>Fungi</taxon>
        <taxon>Dikarya</taxon>
        <taxon>Ascomycota</taxon>
        <taxon>Pezizomycotina</taxon>
        <taxon>Eurotiomycetes</taxon>
        <taxon>Eurotiomycetidae</taxon>
        <taxon>Onygenales</taxon>
        <taxon>Onygenaceae</taxon>
        <taxon>Coccidioides</taxon>
    </lineage>
</organism>
<evidence type="ECO:0000313" key="2">
    <source>
        <dbReference type="Proteomes" id="UP000054563"/>
    </source>
</evidence>
<sequence length="83" mass="9389">MAGVTVGPWTILVRVLRIPAENHARSFSNPRIPRAYRSISGCRIISRSDRQLREVSASCLPWSAVERPPAYRRMPFIGSKILL</sequence>
<reference evidence="2" key="1">
    <citation type="journal article" date="2010" name="Genome Res.">
        <title>Population genomic sequencing of Coccidioides fungi reveals recent hybridization and transposon control.</title>
        <authorList>
            <person name="Neafsey D.E."/>
            <person name="Barker B.M."/>
            <person name="Sharpton T.J."/>
            <person name="Stajich J.E."/>
            <person name="Park D.J."/>
            <person name="Whiston E."/>
            <person name="Hung C.-Y."/>
            <person name="McMahan C."/>
            <person name="White J."/>
            <person name="Sykes S."/>
            <person name="Heiman D."/>
            <person name="Young S."/>
            <person name="Zeng Q."/>
            <person name="Abouelleil A."/>
            <person name="Aftuck L."/>
            <person name="Bessette D."/>
            <person name="Brown A."/>
            <person name="FitzGerald M."/>
            <person name="Lui A."/>
            <person name="Macdonald J.P."/>
            <person name="Priest M."/>
            <person name="Orbach M.J."/>
            <person name="Galgiani J.N."/>
            <person name="Kirkland T.N."/>
            <person name="Cole G.T."/>
            <person name="Birren B.W."/>
            <person name="Henn M.R."/>
            <person name="Taylor J.W."/>
            <person name="Rounsley S.D."/>
        </authorList>
    </citation>
    <scope>NUCLEOTIDE SEQUENCE [LARGE SCALE GENOMIC DNA]</scope>
    <source>
        <strain evidence="2">H538.4</strain>
    </source>
</reference>
<dbReference type="VEuPathDB" id="FungiDB:CIHG_00217"/>
<dbReference type="Proteomes" id="UP000054563">
    <property type="component" value="Unassembled WGS sequence"/>
</dbReference>
<name>A0A0J8RB47_COCIT</name>
<dbReference type="AlphaFoldDB" id="A0A0J8RB47"/>